<evidence type="ECO:0000256" key="1">
    <source>
        <dbReference type="SAM" id="Phobius"/>
    </source>
</evidence>
<proteinExistence type="predicted"/>
<dbReference type="EMBL" id="UPPP01000072">
    <property type="protein sequence ID" value="VBB07307.1"/>
    <property type="molecule type" value="Genomic_DNA"/>
</dbReference>
<reference evidence="2 3" key="1">
    <citation type="submission" date="2018-06" db="EMBL/GenBank/DDBJ databases">
        <authorList>
            <person name="Strepis N."/>
        </authorList>
    </citation>
    <scope>NUCLEOTIDE SEQUENCE [LARGE SCALE GENOMIC DNA]</scope>
    <source>
        <strain evidence="2">LUCI</strain>
    </source>
</reference>
<keyword evidence="1" id="KW-0812">Transmembrane</keyword>
<keyword evidence="1" id="KW-1133">Transmembrane helix</keyword>
<protein>
    <submittedName>
        <fullName evidence="2">Uncharacterized protein</fullName>
    </submittedName>
</protein>
<feature type="transmembrane region" description="Helical" evidence="1">
    <location>
        <begin position="50"/>
        <end position="67"/>
    </location>
</feature>
<name>A0A498R8P8_9FIRM</name>
<dbReference type="Proteomes" id="UP000277811">
    <property type="component" value="Unassembled WGS sequence"/>
</dbReference>
<dbReference type="AlphaFoldDB" id="A0A498R8P8"/>
<accession>A0A498R8P8</accession>
<evidence type="ECO:0000313" key="2">
    <source>
        <dbReference type="EMBL" id="VBB07307.1"/>
    </source>
</evidence>
<gene>
    <name evidence="2" type="ORF">LUCI_2551</name>
</gene>
<dbReference type="NCBIfam" id="NF042414">
    <property type="entry name" value="CLC_0170_fam"/>
    <property type="match status" value="1"/>
</dbReference>
<keyword evidence="1" id="KW-0472">Membrane</keyword>
<organism evidence="2 3">
    <name type="scientific">Lucifera butyrica</name>
    <dbReference type="NCBI Taxonomy" id="1351585"/>
    <lineage>
        <taxon>Bacteria</taxon>
        <taxon>Bacillati</taxon>
        <taxon>Bacillota</taxon>
        <taxon>Negativicutes</taxon>
        <taxon>Veillonellales</taxon>
        <taxon>Veillonellaceae</taxon>
        <taxon>Lucifera</taxon>
    </lineage>
</organism>
<feature type="transmembrane region" description="Helical" evidence="1">
    <location>
        <begin position="6"/>
        <end position="29"/>
    </location>
</feature>
<sequence>MKTKFISILLAPLTPSFAVLLLLTGLYSLTLNVANARRKNHPRAETFARISGWLYILGGVAVILHVFF</sequence>
<keyword evidence="3" id="KW-1185">Reference proteome</keyword>
<dbReference type="InterPro" id="IPR049971">
    <property type="entry name" value="CLC_0170-like"/>
</dbReference>
<evidence type="ECO:0000313" key="3">
    <source>
        <dbReference type="Proteomes" id="UP000277811"/>
    </source>
</evidence>